<name>A0A9X2XN76_9BACT</name>
<sequence length="250" mass="28331">MDNGSTVQLFDYDVFNANLDQLDTNSKTLINTINLYSYAMAERDSHFKDALLESDVLLPDGVSIVIASKILANKKIKKIAGADLHKFLLTKLNNEGGKCFYLGSSETTLKKIIERISKEYPSVKVGVYSPPFSSQFNATENADIINAINSFKPDVLFIGMTAPKQEKWAYMHKDQIDAKIIGSVGAVFDFYAGTVKRPSSLWIDLGLEWMGRLVKEPKRLWKRYLYYGPIFFYILFKEKLKRSLKIDGAL</sequence>
<evidence type="ECO:0000313" key="3">
    <source>
        <dbReference type="EMBL" id="MCU7548278.1"/>
    </source>
</evidence>
<reference evidence="3" key="1">
    <citation type="submission" date="2022-09" db="EMBL/GenBank/DDBJ databases">
        <authorList>
            <person name="Yuan C."/>
            <person name="Ke Z."/>
        </authorList>
    </citation>
    <scope>NUCLEOTIDE SEQUENCE</scope>
    <source>
        <strain evidence="3">LB-8</strain>
    </source>
</reference>
<keyword evidence="2" id="KW-0808">Transferase</keyword>
<comment type="caution">
    <text evidence="3">The sequence shown here is derived from an EMBL/GenBank/DDBJ whole genome shotgun (WGS) entry which is preliminary data.</text>
</comment>
<evidence type="ECO:0000256" key="2">
    <source>
        <dbReference type="ARBA" id="ARBA00022679"/>
    </source>
</evidence>
<dbReference type="RefSeq" id="WP_279295722.1">
    <property type="nucleotide sequence ID" value="NZ_JAOTIF010000001.1"/>
</dbReference>
<dbReference type="InterPro" id="IPR004629">
    <property type="entry name" value="WecG_TagA_CpsF"/>
</dbReference>
<dbReference type="Pfam" id="PF03808">
    <property type="entry name" value="Glyco_tran_WecG"/>
    <property type="match status" value="1"/>
</dbReference>
<dbReference type="NCBIfam" id="TIGR00696">
    <property type="entry name" value="wecG_tagA_cpsF"/>
    <property type="match status" value="1"/>
</dbReference>
<dbReference type="PANTHER" id="PTHR34136">
    <property type="match status" value="1"/>
</dbReference>
<gene>
    <name evidence="3" type="ORF">OCK74_04090</name>
</gene>
<evidence type="ECO:0000256" key="1">
    <source>
        <dbReference type="ARBA" id="ARBA00022676"/>
    </source>
</evidence>
<dbReference type="Proteomes" id="UP001155483">
    <property type="component" value="Unassembled WGS sequence"/>
</dbReference>
<keyword evidence="4" id="KW-1185">Reference proteome</keyword>
<reference evidence="3" key="2">
    <citation type="submission" date="2023-04" db="EMBL/GenBank/DDBJ databases">
        <title>Paracnuella aquatica gen. nov., sp. nov., a member of the family Chitinophagaceae isolated from a hot spring.</title>
        <authorList>
            <person name="Wang C."/>
        </authorList>
    </citation>
    <scope>NUCLEOTIDE SEQUENCE</scope>
    <source>
        <strain evidence="3">LB-8</strain>
    </source>
</reference>
<keyword evidence="1" id="KW-0328">Glycosyltransferase</keyword>
<dbReference type="GO" id="GO:0016758">
    <property type="term" value="F:hexosyltransferase activity"/>
    <property type="evidence" value="ECO:0007669"/>
    <property type="project" value="TreeGrafter"/>
</dbReference>
<dbReference type="AlphaFoldDB" id="A0A9X2XN76"/>
<dbReference type="CDD" id="cd06533">
    <property type="entry name" value="Glyco_transf_WecG_TagA"/>
    <property type="match status" value="1"/>
</dbReference>
<dbReference type="EMBL" id="JAOTIF010000001">
    <property type="protein sequence ID" value="MCU7548278.1"/>
    <property type="molecule type" value="Genomic_DNA"/>
</dbReference>
<dbReference type="PANTHER" id="PTHR34136:SF1">
    <property type="entry name" value="UDP-N-ACETYL-D-MANNOSAMINURONIC ACID TRANSFERASE"/>
    <property type="match status" value="1"/>
</dbReference>
<proteinExistence type="predicted"/>
<accession>A0A9X2XN76</accession>
<evidence type="ECO:0000313" key="4">
    <source>
        <dbReference type="Proteomes" id="UP001155483"/>
    </source>
</evidence>
<organism evidence="3 4">
    <name type="scientific">Paraflavisolibacter caeni</name>
    <dbReference type="NCBI Taxonomy" id="2982496"/>
    <lineage>
        <taxon>Bacteria</taxon>
        <taxon>Pseudomonadati</taxon>
        <taxon>Bacteroidota</taxon>
        <taxon>Chitinophagia</taxon>
        <taxon>Chitinophagales</taxon>
        <taxon>Chitinophagaceae</taxon>
        <taxon>Paraflavisolibacter</taxon>
    </lineage>
</organism>
<protein>
    <submittedName>
        <fullName evidence="3">WecB/TagA/CpsF family glycosyltransferase</fullName>
    </submittedName>
</protein>